<dbReference type="EMBL" id="JAIWYP010000004">
    <property type="protein sequence ID" value="KAH3843951.1"/>
    <property type="molecule type" value="Genomic_DNA"/>
</dbReference>
<evidence type="ECO:0000313" key="2">
    <source>
        <dbReference type="Proteomes" id="UP000828390"/>
    </source>
</evidence>
<dbReference type="InterPro" id="IPR039782">
    <property type="entry name" value="VPS13B"/>
</dbReference>
<sequence>MELNIVSDLDLTVSTNQIQLIQHKVKDILGSMNPNKGKCDSSTDETEYVHDSGVGSEISNLTVTKPHLEKKTADIYSYCDTMTPVDLLLTAGRISCTLYSHKTVEKEIKVNAQTSASSRKKNKPKKQDLEWRIDTDSTDNLQINDASPTVLDPYMLHMYTTDSAAQERIIGQGTVCILPFLFVYISQPHTVLSLHREQQKFETSSYDVLVKGATEDLLIPGRRKA</sequence>
<accession>A0A9D4KQG1</accession>
<gene>
    <name evidence="1" type="ORF">DPMN_117486</name>
</gene>
<dbReference type="AlphaFoldDB" id="A0A9D4KQG1"/>
<keyword evidence="2" id="KW-1185">Reference proteome</keyword>
<reference evidence="1" key="2">
    <citation type="submission" date="2020-11" db="EMBL/GenBank/DDBJ databases">
        <authorList>
            <person name="McCartney M.A."/>
            <person name="Auch B."/>
            <person name="Kono T."/>
            <person name="Mallez S."/>
            <person name="Becker A."/>
            <person name="Gohl D.M."/>
            <person name="Silverstein K.A.T."/>
            <person name="Koren S."/>
            <person name="Bechman K.B."/>
            <person name="Herman A."/>
            <person name="Abrahante J.E."/>
            <person name="Garbe J."/>
        </authorList>
    </citation>
    <scope>NUCLEOTIDE SEQUENCE</scope>
    <source>
        <strain evidence="1">Duluth1</strain>
        <tissue evidence="1">Whole animal</tissue>
    </source>
</reference>
<organism evidence="1 2">
    <name type="scientific">Dreissena polymorpha</name>
    <name type="common">Zebra mussel</name>
    <name type="synonym">Mytilus polymorpha</name>
    <dbReference type="NCBI Taxonomy" id="45954"/>
    <lineage>
        <taxon>Eukaryota</taxon>
        <taxon>Metazoa</taxon>
        <taxon>Spiralia</taxon>
        <taxon>Lophotrochozoa</taxon>
        <taxon>Mollusca</taxon>
        <taxon>Bivalvia</taxon>
        <taxon>Autobranchia</taxon>
        <taxon>Heteroconchia</taxon>
        <taxon>Euheterodonta</taxon>
        <taxon>Imparidentia</taxon>
        <taxon>Neoheterodontei</taxon>
        <taxon>Myida</taxon>
        <taxon>Dreissenoidea</taxon>
        <taxon>Dreissenidae</taxon>
        <taxon>Dreissena</taxon>
    </lineage>
</organism>
<dbReference type="PANTHER" id="PTHR12517:SF0">
    <property type="entry name" value="INTERMEMBRANE LIPID TRANSFER PROTEIN VPS13B"/>
    <property type="match status" value="1"/>
</dbReference>
<dbReference type="Proteomes" id="UP000828390">
    <property type="component" value="Unassembled WGS sequence"/>
</dbReference>
<reference evidence="1" key="1">
    <citation type="journal article" date="2019" name="bioRxiv">
        <title>The Genome of the Zebra Mussel, Dreissena polymorpha: A Resource for Invasive Species Research.</title>
        <authorList>
            <person name="McCartney M.A."/>
            <person name="Auch B."/>
            <person name="Kono T."/>
            <person name="Mallez S."/>
            <person name="Zhang Y."/>
            <person name="Obille A."/>
            <person name="Becker A."/>
            <person name="Abrahante J.E."/>
            <person name="Garbe J."/>
            <person name="Badalamenti J.P."/>
            <person name="Herman A."/>
            <person name="Mangelson H."/>
            <person name="Liachko I."/>
            <person name="Sullivan S."/>
            <person name="Sone E.D."/>
            <person name="Koren S."/>
            <person name="Silverstein K.A.T."/>
            <person name="Beckman K.B."/>
            <person name="Gohl D.M."/>
        </authorList>
    </citation>
    <scope>NUCLEOTIDE SEQUENCE</scope>
    <source>
        <strain evidence="1">Duluth1</strain>
        <tissue evidence="1">Whole animal</tissue>
    </source>
</reference>
<name>A0A9D4KQG1_DREPO</name>
<protein>
    <submittedName>
        <fullName evidence="1">Uncharacterized protein</fullName>
    </submittedName>
</protein>
<comment type="caution">
    <text evidence="1">The sequence shown here is derived from an EMBL/GenBank/DDBJ whole genome shotgun (WGS) entry which is preliminary data.</text>
</comment>
<evidence type="ECO:0000313" key="1">
    <source>
        <dbReference type="EMBL" id="KAH3843951.1"/>
    </source>
</evidence>
<proteinExistence type="predicted"/>
<dbReference type="PANTHER" id="PTHR12517">
    <property type="entry name" value="VACUOLAR PROTEIN SORTING-ASSOCIATED PROTEIN 13B"/>
    <property type="match status" value="1"/>
</dbReference>